<evidence type="ECO:0000256" key="6">
    <source>
        <dbReference type="ARBA" id="ARBA00022968"/>
    </source>
</evidence>
<dbReference type="AlphaFoldDB" id="T5A923"/>
<reference evidence="12 13" key="1">
    <citation type="journal article" date="2013" name="Chin. Sci. Bull.">
        <title>Genome survey uncovers the secrets of sex and lifestyle in caterpillar fungus.</title>
        <authorList>
            <person name="Hu X."/>
            <person name="Zhang Y."/>
            <person name="Xiao G."/>
            <person name="Zheng P."/>
            <person name="Xia Y."/>
            <person name="Zhang X."/>
            <person name="St Leger R.J."/>
            <person name="Liu X."/>
            <person name="Wang C."/>
        </authorList>
    </citation>
    <scope>NUCLEOTIDE SEQUENCE [LARGE SCALE GENOMIC DNA]</scope>
    <source>
        <strain evidence="13">Co18 / CGMCC 3.14243</strain>
        <tissue evidence="12">Fruit-body</tissue>
    </source>
</reference>
<evidence type="ECO:0000256" key="11">
    <source>
        <dbReference type="SAM" id="SignalP"/>
    </source>
</evidence>
<evidence type="ECO:0000256" key="7">
    <source>
        <dbReference type="ARBA" id="ARBA00022989"/>
    </source>
</evidence>
<keyword evidence="8" id="KW-0472">Membrane</keyword>
<evidence type="ECO:0000313" key="12">
    <source>
        <dbReference type="EMBL" id="EQK98915.1"/>
    </source>
</evidence>
<feature type="chain" id="PRO_5004605831" evidence="11">
    <location>
        <begin position="19"/>
        <end position="584"/>
    </location>
</feature>
<evidence type="ECO:0000256" key="3">
    <source>
        <dbReference type="ARBA" id="ARBA00022676"/>
    </source>
</evidence>
<dbReference type="HOGENOM" id="CLU_021103_0_0_1"/>
<evidence type="ECO:0000256" key="1">
    <source>
        <dbReference type="ARBA" id="ARBA00004606"/>
    </source>
</evidence>
<dbReference type="GO" id="GO:0016020">
    <property type="term" value="C:membrane"/>
    <property type="evidence" value="ECO:0007669"/>
    <property type="project" value="UniProtKB-SubCell"/>
</dbReference>
<dbReference type="GO" id="GO:0000033">
    <property type="term" value="F:alpha-1,3-mannosyltransferase activity"/>
    <property type="evidence" value="ECO:0007669"/>
    <property type="project" value="TreeGrafter"/>
</dbReference>
<dbReference type="Pfam" id="PF11051">
    <property type="entry name" value="Mannosyl_trans3"/>
    <property type="match status" value="1"/>
</dbReference>
<keyword evidence="5" id="KW-0812">Transmembrane</keyword>
<evidence type="ECO:0000256" key="8">
    <source>
        <dbReference type="ARBA" id="ARBA00023136"/>
    </source>
</evidence>
<dbReference type="PANTHER" id="PTHR31392">
    <property type="entry name" value="ALPHA-1,3-MANNOSYLTRANSFERASE MNN1-RELATED"/>
    <property type="match status" value="1"/>
</dbReference>
<evidence type="ECO:0000256" key="10">
    <source>
        <dbReference type="SAM" id="MobiDB-lite"/>
    </source>
</evidence>
<dbReference type="EMBL" id="KE653878">
    <property type="protein sequence ID" value="EQK98915.1"/>
    <property type="molecule type" value="Genomic_DNA"/>
</dbReference>
<dbReference type="OrthoDB" id="430354at2759"/>
<dbReference type="SUPFAM" id="SSF53448">
    <property type="entry name" value="Nucleotide-diphospho-sugar transferases"/>
    <property type="match status" value="1"/>
</dbReference>
<accession>T5A923</accession>
<evidence type="ECO:0000313" key="13">
    <source>
        <dbReference type="Proteomes" id="UP000019374"/>
    </source>
</evidence>
<dbReference type="Proteomes" id="UP000019374">
    <property type="component" value="Unassembled WGS sequence"/>
</dbReference>
<keyword evidence="9" id="KW-0325">Glycoprotein</keyword>
<keyword evidence="7" id="KW-1133">Transmembrane helix</keyword>
<comment type="subcellular location">
    <subcellularLocation>
        <location evidence="1">Membrane</location>
        <topology evidence="1">Single-pass type II membrane protein</topology>
    </subcellularLocation>
</comment>
<dbReference type="GO" id="GO:0006493">
    <property type="term" value="P:protein O-linked glycosylation"/>
    <property type="evidence" value="ECO:0007669"/>
    <property type="project" value="TreeGrafter"/>
</dbReference>
<evidence type="ECO:0000256" key="2">
    <source>
        <dbReference type="ARBA" id="ARBA00009105"/>
    </source>
</evidence>
<feature type="signal peptide" evidence="11">
    <location>
        <begin position="1"/>
        <end position="18"/>
    </location>
</feature>
<dbReference type="GO" id="GO:0005794">
    <property type="term" value="C:Golgi apparatus"/>
    <property type="evidence" value="ECO:0007669"/>
    <property type="project" value="TreeGrafter"/>
</dbReference>
<comment type="similarity">
    <text evidence="2">Belongs to the MNN1/MNT family.</text>
</comment>
<keyword evidence="3 12" id="KW-0328">Glycosyltransferase</keyword>
<dbReference type="eggNOG" id="ENOG502RZ48">
    <property type="taxonomic scope" value="Eukaryota"/>
</dbReference>
<evidence type="ECO:0000256" key="9">
    <source>
        <dbReference type="ARBA" id="ARBA00023180"/>
    </source>
</evidence>
<feature type="region of interest" description="Disordered" evidence="10">
    <location>
        <begin position="24"/>
        <end position="59"/>
    </location>
</feature>
<organism evidence="12 13">
    <name type="scientific">Ophiocordyceps sinensis (strain Co18 / CGMCC 3.14243)</name>
    <name type="common">Yarsagumba caterpillar fungus</name>
    <name type="synonym">Hirsutella sinensis</name>
    <dbReference type="NCBI Taxonomy" id="911162"/>
    <lineage>
        <taxon>Eukaryota</taxon>
        <taxon>Fungi</taxon>
        <taxon>Dikarya</taxon>
        <taxon>Ascomycota</taxon>
        <taxon>Pezizomycotina</taxon>
        <taxon>Sordariomycetes</taxon>
        <taxon>Hypocreomycetidae</taxon>
        <taxon>Hypocreales</taxon>
        <taxon>Ophiocordycipitaceae</taxon>
        <taxon>Ophiocordyceps</taxon>
    </lineage>
</organism>
<keyword evidence="6" id="KW-0735">Signal-anchor</keyword>
<proteinExistence type="inferred from homology"/>
<evidence type="ECO:0000256" key="5">
    <source>
        <dbReference type="ARBA" id="ARBA00022692"/>
    </source>
</evidence>
<sequence>MLLSIACLSFFCIRSLSSTRQWPPPGAARKLDLEPHSPAPQVHDGSPDSSSSKKGPRGRFSLSSVVSARRPSFNEKFTRVVNSISGDMEFPALLQPVQGTGVDKLRAIGLRARKYKEYFEAWEELHLFLDEQGVGYVRDDVIQQIRHHFKKSLLDESVPGGLAETIRSYEACRHLMAKLGQLLFPWTAPYFPSHTALHSHFKRSSRGIVLTAGDAGAPFLIPSIRSLRKLGCTLPIEIMYMGDSDLGEPNRAEFERLDGVTTRDFSRMVDDEGWKLSGWAAKPFAILFSSFRQVIFIDADGLFFRNPERLFDDPGYIKTGALFFKDRVILPQSRKEWLQKMLPEPISQQVMQSRFWTGESGHVQDSGVVVVDKWRHFVALLMVARMNGPDRYGDEGTTGVYDMVFGDKETFWLGWELVGDVDYAFHRGGVGTMGVVQEPEDEAESNKKPGSNEQVVLSGKDTAVVGTDERAGRGGLTERKRMESSTICAPQILHMDSDGRPLWFNGWVAGKKFADGDQRRFAKFEHFLVEPREVGETAFWQLRTGNICCLTAKSGVKGKFTLEEEETLNMIMRLAKGGNTTGEL</sequence>
<gene>
    <name evidence="12" type="ORF">OCS_05372</name>
</gene>
<name>T5A923_OPHSC</name>
<protein>
    <submittedName>
        <fullName evidence="12">Alpha-mannosyltransferase</fullName>
    </submittedName>
</protein>
<dbReference type="PANTHER" id="PTHR31392:SF1">
    <property type="entry name" value="ALPHA-1,3-MANNOSYLTRANSFERASE MNN1-RELATED"/>
    <property type="match status" value="1"/>
</dbReference>
<keyword evidence="4 12" id="KW-0808">Transferase</keyword>
<dbReference type="InterPro" id="IPR022751">
    <property type="entry name" value="Alpha_mannosyltransferase"/>
</dbReference>
<keyword evidence="11" id="KW-0732">Signal</keyword>
<dbReference type="InterPro" id="IPR029044">
    <property type="entry name" value="Nucleotide-diphossugar_trans"/>
</dbReference>
<evidence type="ECO:0000256" key="4">
    <source>
        <dbReference type="ARBA" id="ARBA00022679"/>
    </source>
</evidence>